<name>A0A7G7VHP4_9FIRM</name>
<accession>A0A7G7VHP4</accession>
<dbReference type="KEGG" id="stim:H1B31_06975"/>
<dbReference type="EMBL" id="CP060204">
    <property type="protein sequence ID" value="QNH53637.1"/>
    <property type="molecule type" value="Genomic_DNA"/>
</dbReference>
<dbReference type="Pfam" id="PF11068">
    <property type="entry name" value="YlqD"/>
    <property type="match status" value="1"/>
</dbReference>
<dbReference type="InterPro" id="IPR021297">
    <property type="entry name" value="YlqD"/>
</dbReference>
<evidence type="ECO:0000313" key="1">
    <source>
        <dbReference type="EMBL" id="QNH53637.1"/>
    </source>
</evidence>
<dbReference type="AlphaFoldDB" id="A0A7G7VHP4"/>
<dbReference type="RefSeq" id="WP_006691520.1">
    <property type="nucleotide sequence ID" value="NZ_CP060204.1"/>
</dbReference>
<proteinExistence type="predicted"/>
<organism evidence="1 2">
    <name type="scientific">Selenomonas timonae</name>
    <dbReference type="NCBI Taxonomy" id="2754044"/>
    <lineage>
        <taxon>Bacteria</taxon>
        <taxon>Bacillati</taxon>
        <taxon>Bacillota</taxon>
        <taxon>Negativicutes</taxon>
        <taxon>Selenomonadales</taxon>
        <taxon>Selenomonadaceae</taxon>
        <taxon>Selenomonas</taxon>
    </lineage>
</organism>
<dbReference type="Proteomes" id="UP000515480">
    <property type="component" value="Chromosome"/>
</dbReference>
<evidence type="ECO:0000313" key="2">
    <source>
        <dbReference type="Proteomes" id="UP000515480"/>
    </source>
</evidence>
<protein>
    <submittedName>
        <fullName evidence="1">YlqD family protein</fullName>
    </submittedName>
</protein>
<sequence length="136" mass="15711">MDTITMKVPVTVKAKLTEKLRAKMLKEMEEGLSRAELEVQQLGIQEKRVMQEAEQGELTPQAIQHINAIRQERQRRLDYIEETTAHREELQKFVEGAEIVQGTLERLVKAKVGDDMRELMNVEILVEDDKIVAIRS</sequence>
<keyword evidence="2" id="KW-1185">Reference proteome</keyword>
<gene>
    <name evidence="1" type="ORF">H1B31_06975</name>
</gene>
<reference evidence="1 2" key="1">
    <citation type="submission" date="2020-07" db="EMBL/GenBank/DDBJ databases">
        <title>Complete genome and description of Selenomonas timonensis sp. nov., a new bacterium isolated from a gingivitis subject.</title>
        <authorList>
            <person name="Antezack A."/>
        </authorList>
    </citation>
    <scope>NUCLEOTIDE SEQUENCE [LARGE SCALE GENOMIC DNA]</scope>
    <source>
        <strain evidence="1 2">Marseille-Q3039</strain>
    </source>
</reference>
<dbReference type="Gene3D" id="6.10.140.1110">
    <property type="match status" value="1"/>
</dbReference>